<accession>A0A7X0P780</accession>
<dbReference type="AlphaFoldDB" id="A0A7X0P780"/>
<keyword evidence="1" id="KW-0472">Membrane</keyword>
<comment type="caution">
    <text evidence="2">The sequence shown here is derived from an EMBL/GenBank/DDBJ whole genome shotgun (WGS) entry which is preliminary data.</text>
</comment>
<dbReference type="Proteomes" id="UP000565579">
    <property type="component" value="Unassembled WGS sequence"/>
</dbReference>
<keyword evidence="3" id="KW-1185">Reference proteome</keyword>
<keyword evidence="1" id="KW-1133">Transmembrane helix</keyword>
<organism evidence="2 3">
    <name type="scientific">Nonomuraea rubra</name>
    <dbReference type="NCBI Taxonomy" id="46180"/>
    <lineage>
        <taxon>Bacteria</taxon>
        <taxon>Bacillati</taxon>
        <taxon>Actinomycetota</taxon>
        <taxon>Actinomycetes</taxon>
        <taxon>Streptosporangiales</taxon>
        <taxon>Streptosporangiaceae</taxon>
        <taxon>Nonomuraea</taxon>
    </lineage>
</organism>
<dbReference type="EMBL" id="JACHMI010000001">
    <property type="protein sequence ID" value="MBB6556593.1"/>
    <property type="molecule type" value="Genomic_DNA"/>
</dbReference>
<protein>
    <recommendedName>
        <fullName evidence="4">WD40 repeat domain-containing protein</fullName>
    </recommendedName>
</protein>
<dbReference type="InterPro" id="IPR011044">
    <property type="entry name" value="Quino_amine_DH_bsu"/>
</dbReference>
<gene>
    <name evidence="2" type="ORF">HD593_011388</name>
</gene>
<evidence type="ECO:0000313" key="2">
    <source>
        <dbReference type="EMBL" id="MBB6556593.1"/>
    </source>
</evidence>
<evidence type="ECO:0008006" key="4">
    <source>
        <dbReference type="Google" id="ProtNLM"/>
    </source>
</evidence>
<feature type="transmembrane region" description="Helical" evidence="1">
    <location>
        <begin position="41"/>
        <end position="61"/>
    </location>
</feature>
<reference evidence="2 3" key="1">
    <citation type="submission" date="2020-08" db="EMBL/GenBank/DDBJ databases">
        <title>Sequencing the genomes of 1000 actinobacteria strains.</title>
        <authorList>
            <person name="Klenk H.-P."/>
        </authorList>
    </citation>
    <scope>NUCLEOTIDE SEQUENCE [LARGE SCALE GENOMIC DNA]</scope>
    <source>
        <strain evidence="2 3">DSM 43768</strain>
    </source>
</reference>
<proteinExistence type="predicted"/>
<sequence length="351" mass="38107">MRSDEEIARALRTIGERAEALDLLAGVAVKRRRRRRRRVRAALAAVCAAALGWGTLVLWPAPPAPVVGTPVTAIDSPLTAIERRWPQAVFTMPERYRPLAAIDATRVLVRAEPGTIEVYDSATGRSRPLATLPDQPRQLAANGEWVAWMSGREVAFVPVRGGKVIRTGPVEGENVDRMELVGDRLVWSAPLDGVWRLDLPAGVIERVPGSAGLQLAAWPWATDEPLHLRGNPTRLVNLETGRTVTITPARGVEGLRCGSTWCLGVRDGAAVVQRTDGGQARVRPELRGRTGYPYRDRFFVGSAVYDTRAGVLVPIEPPDGKWSSGPGVISWAARDGEVRVVNLAAVPPGRY</sequence>
<keyword evidence="1" id="KW-0812">Transmembrane</keyword>
<dbReference type="SUPFAM" id="SSF50969">
    <property type="entry name" value="YVTN repeat-like/Quinoprotein amine dehydrogenase"/>
    <property type="match status" value="1"/>
</dbReference>
<dbReference type="RefSeq" id="WP_185111005.1">
    <property type="nucleotide sequence ID" value="NZ_JACHMI010000001.1"/>
</dbReference>
<evidence type="ECO:0000256" key="1">
    <source>
        <dbReference type="SAM" id="Phobius"/>
    </source>
</evidence>
<evidence type="ECO:0000313" key="3">
    <source>
        <dbReference type="Proteomes" id="UP000565579"/>
    </source>
</evidence>
<name>A0A7X0P780_9ACTN</name>